<gene>
    <name evidence="2" type="ORF">DAY19_04635</name>
</gene>
<sequence>MFKELINKISFSRYFILSLPSAAICLFFLTFGKEWLAFGIIYAATVIYLVMFWMAVDELIKPHRVEGYKANKKYLAFLFIGKTAILIGALLFSVQILESKIIIPVINYFLNIFVLGASIRKD</sequence>
<dbReference type="RefSeq" id="WP_114706006.1">
    <property type="nucleotide sequence ID" value="NZ_QDKL01000001.1"/>
</dbReference>
<dbReference type="Proteomes" id="UP000443582">
    <property type="component" value="Unassembled WGS sequence"/>
</dbReference>
<keyword evidence="1" id="KW-1133">Transmembrane helix</keyword>
<protein>
    <recommendedName>
        <fullName evidence="4">ATP synthase subunit I</fullName>
    </recommendedName>
</protein>
<evidence type="ECO:0000313" key="3">
    <source>
        <dbReference type="Proteomes" id="UP000443582"/>
    </source>
</evidence>
<evidence type="ECO:0000313" key="2">
    <source>
        <dbReference type="EMBL" id="RZF23063.1"/>
    </source>
</evidence>
<reference evidence="3" key="1">
    <citation type="journal article" date="2019" name="Int. J. Syst. Evol. Microbiol.">
        <title>Halobacteriovorax valvorus sp. nov., a novel prokaryotic predator isolated from coastal seawater of China.</title>
        <authorList>
            <person name="Chen M.-X."/>
        </authorList>
    </citation>
    <scope>NUCLEOTIDE SEQUENCE [LARGE SCALE GENOMIC DNA]</scope>
    <source>
        <strain evidence="3">BL9</strain>
    </source>
</reference>
<keyword evidence="3" id="KW-1185">Reference proteome</keyword>
<dbReference type="EMBL" id="QDKL01000001">
    <property type="protein sequence ID" value="RZF23063.1"/>
    <property type="molecule type" value="Genomic_DNA"/>
</dbReference>
<accession>A0ABY0IJG0</accession>
<keyword evidence="1" id="KW-0812">Transmembrane</keyword>
<feature type="transmembrane region" description="Helical" evidence="1">
    <location>
        <begin position="35"/>
        <end position="54"/>
    </location>
</feature>
<name>A0ABY0IJG0_9BACT</name>
<feature type="transmembrane region" description="Helical" evidence="1">
    <location>
        <begin position="101"/>
        <end position="119"/>
    </location>
</feature>
<evidence type="ECO:0008006" key="4">
    <source>
        <dbReference type="Google" id="ProtNLM"/>
    </source>
</evidence>
<organism evidence="2 3">
    <name type="scientific">Halobacteriovorax vibrionivorans</name>
    <dbReference type="NCBI Taxonomy" id="2152716"/>
    <lineage>
        <taxon>Bacteria</taxon>
        <taxon>Pseudomonadati</taxon>
        <taxon>Bdellovibrionota</taxon>
        <taxon>Bacteriovoracia</taxon>
        <taxon>Bacteriovoracales</taxon>
        <taxon>Halobacteriovoraceae</taxon>
        <taxon>Halobacteriovorax</taxon>
    </lineage>
</organism>
<comment type="caution">
    <text evidence="2">The sequence shown here is derived from an EMBL/GenBank/DDBJ whole genome shotgun (WGS) entry which is preliminary data.</text>
</comment>
<feature type="transmembrane region" description="Helical" evidence="1">
    <location>
        <begin position="74"/>
        <end position="95"/>
    </location>
</feature>
<evidence type="ECO:0000256" key="1">
    <source>
        <dbReference type="SAM" id="Phobius"/>
    </source>
</evidence>
<keyword evidence="1" id="KW-0472">Membrane</keyword>
<feature type="transmembrane region" description="Helical" evidence="1">
    <location>
        <begin position="12"/>
        <end position="29"/>
    </location>
</feature>
<proteinExistence type="predicted"/>